<protein>
    <submittedName>
        <fullName evidence="1">Uncharacterized protein</fullName>
    </submittedName>
</protein>
<sequence length="139" mass="16327">MFACPDFWIPDIPFGQRDGRQWLRSYTATMLKEPMNNDEREYLDPEFADAFGKALESRLDLRDGSYSWYNYAVTAGDFPSSGPLTPERWCRINAQCCHTYGQNPNFNGVDVEHHRRIYFKIAKDKHTELVHIWRPFCLG</sequence>
<accession>A0A8H5LHC4</accession>
<dbReference type="Proteomes" id="UP000559256">
    <property type="component" value="Unassembled WGS sequence"/>
</dbReference>
<dbReference type="EMBL" id="JAACJM010000051">
    <property type="protein sequence ID" value="KAF5357471.1"/>
    <property type="molecule type" value="Genomic_DNA"/>
</dbReference>
<evidence type="ECO:0000313" key="1">
    <source>
        <dbReference type="EMBL" id="KAF5357471.1"/>
    </source>
</evidence>
<gene>
    <name evidence="1" type="ORF">D9758_012502</name>
</gene>
<keyword evidence="2" id="KW-1185">Reference proteome</keyword>
<name>A0A8H5LHC4_9AGAR</name>
<evidence type="ECO:0000313" key="2">
    <source>
        <dbReference type="Proteomes" id="UP000559256"/>
    </source>
</evidence>
<comment type="caution">
    <text evidence="1">The sequence shown here is derived from an EMBL/GenBank/DDBJ whole genome shotgun (WGS) entry which is preliminary data.</text>
</comment>
<reference evidence="1 2" key="1">
    <citation type="journal article" date="2020" name="ISME J.">
        <title>Uncovering the hidden diversity of litter-decomposition mechanisms in mushroom-forming fungi.</title>
        <authorList>
            <person name="Floudas D."/>
            <person name="Bentzer J."/>
            <person name="Ahren D."/>
            <person name="Johansson T."/>
            <person name="Persson P."/>
            <person name="Tunlid A."/>
        </authorList>
    </citation>
    <scope>NUCLEOTIDE SEQUENCE [LARGE SCALE GENOMIC DNA]</scope>
    <source>
        <strain evidence="1 2">CBS 291.85</strain>
    </source>
</reference>
<dbReference type="AlphaFoldDB" id="A0A8H5LHC4"/>
<organism evidence="1 2">
    <name type="scientific">Tetrapyrgos nigripes</name>
    <dbReference type="NCBI Taxonomy" id="182062"/>
    <lineage>
        <taxon>Eukaryota</taxon>
        <taxon>Fungi</taxon>
        <taxon>Dikarya</taxon>
        <taxon>Basidiomycota</taxon>
        <taxon>Agaricomycotina</taxon>
        <taxon>Agaricomycetes</taxon>
        <taxon>Agaricomycetidae</taxon>
        <taxon>Agaricales</taxon>
        <taxon>Marasmiineae</taxon>
        <taxon>Marasmiaceae</taxon>
        <taxon>Tetrapyrgos</taxon>
    </lineage>
</organism>
<proteinExistence type="predicted"/>